<keyword evidence="4 6" id="KW-0949">S-adenosyl-L-methionine</keyword>
<feature type="binding site" evidence="6">
    <location>
        <position position="162"/>
    </location>
    <ligand>
        <name>S-adenosyl-L-methionine</name>
        <dbReference type="ChEBI" id="CHEBI:59789"/>
    </ligand>
</feature>
<dbReference type="Gene3D" id="2.30.130.60">
    <property type="match status" value="1"/>
</dbReference>
<dbReference type="PROSITE" id="PS51686">
    <property type="entry name" value="SAM_MT_RSMB_NOP"/>
    <property type="match status" value="1"/>
</dbReference>
<dbReference type="PANTHER" id="PTHR22807:SF30">
    <property type="entry name" value="28S RRNA (CYTOSINE(4447)-C(5))-METHYLTRANSFERASE-RELATED"/>
    <property type="match status" value="1"/>
</dbReference>
<feature type="domain" description="SAM-dependent MTase RsmB/NOP-type" evidence="7">
    <location>
        <begin position="1"/>
        <end position="298"/>
    </location>
</feature>
<dbReference type="OrthoDB" id="9810297at2"/>
<keyword evidence="9" id="KW-1185">Reference proteome</keyword>
<dbReference type="RefSeq" id="WP_105717557.1">
    <property type="nucleotide sequence ID" value="NZ_PVBQ01000010.1"/>
</dbReference>
<dbReference type="PRINTS" id="PR02008">
    <property type="entry name" value="RCMTFAMILY"/>
</dbReference>
<reference evidence="8 9" key="1">
    <citation type="submission" date="2018-02" db="EMBL/GenBank/DDBJ databases">
        <title>The draft genome of Sphingobacterium sp. 5JN-11.</title>
        <authorList>
            <person name="Liu L."/>
            <person name="Li L."/>
            <person name="Liang L."/>
            <person name="Zhang X."/>
            <person name="Wang T."/>
        </authorList>
    </citation>
    <scope>NUCLEOTIDE SEQUENCE [LARGE SCALE GENOMIC DNA]</scope>
    <source>
        <strain evidence="8 9">5JN-11</strain>
    </source>
</reference>
<dbReference type="SUPFAM" id="SSF53335">
    <property type="entry name" value="S-adenosyl-L-methionine-dependent methyltransferases"/>
    <property type="match status" value="1"/>
</dbReference>
<dbReference type="Pfam" id="PF17125">
    <property type="entry name" value="Methyltr_RsmF_N"/>
    <property type="match status" value="1"/>
</dbReference>
<evidence type="ECO:0000256" key="2">
    <source>
        <dbReference type="ARBA" id="ARBA00022603"/>
    </source>
</evidence>
<evidence type="ECO:0000313" key="9">
    <source>
        <dbReference type="Proteomes" id="UP000239711"/>
    </source>
</evidence>
<dbReference type="Pfam" id="PF01189">
    <property type="entry name" value="Methyltr_RsmB-F"/>
    <property type="match status" value="1"/>
</dbReference>
<dbReference type="Gene3D" id="3.30.70.1170">
    <property type="entry name" value="Sun protein, domain 3"/>
    <property type="match status" value="1"/>
</dbReference>
<name>A0A2S9J282_9SPHI</name>
<dbReference type="Pfam" id="PF13636">
    <property type="entry name" value="Methyltranf_PUA"/>
    <property type="match status" value="1"/>
</dbReference>
<evidence type="ECO:0000256" key="5">
    <source>
        <dbReference type="ARBA" id="ARBA00022884"/>
    </source>
</evidence>
<dbReference type="InterPro" id="IPR001678">
    <property type="entry name" value="MeTrfase_RsmB-F_NOP2_dom"/>
</dbReference>
<evidence type="ECO:0000313" key="8">
    <source>
        <dbReference type="EMBL" id="PRD46893.1"/>
    </source>
</evidence>
<dbReference type="InterPro" id="IPR029063">
    <property type="entry name" value="SAM-dependent_MTases_sf"/>
</dbReference>
<comment type="caution">
    <text evidence="8">The sequence shown here is derived from an EMBL/GenBank/DDBJ whole genome shotgun (WGS) entry which is preliminary data.</text>
</comment>
<evidence type="ECO:0000256" key="4">
    <source>
        <dbReference type="ARBA" id="ARBA00022691"/>
    </source>
</evidence>
<dbReference type="Gene3D" id="3.40.50.150">
    <property type="entry name" value="Vaccinia Virus protein VP39"/>
    <property type="match status" value="1"/>
</dbReference>
<feature type="binding site" evidence="6">
    <location>
        <position position="135"/>
    </location>
    <ligand>
        <name>S-adenosyl-L-methionine</name>
        <dbReference type="ChEBI" id="CHEBI:59789"/>
    </ligand>
</feature>
<evidence type="ECO:0000256" key="3">
    <source>
        <dbReference type="ARBA" id="ARBA00022679"/>
    </source>
</evidence>
<keyword evidence="5 6" id="KW-0694">RNA-binding</keyword>
<gene>
    <name evidence="8" type="ORF">C5745_13605</name>
</gene>
<keyword evidence="2 6" id="KW-0489">Methyltransferase</keyword>
<dbReference type="Proteomes" id="UP000239711">
    <property type="component" value="Unassembled WGS sequence"/>
</dbReference>
<comment type="similarity">
    <text evidence="6">Belongs to the class I-like SAM-binding methyltransferase superfamily. RsmB/NOP family.</text>
</comment>
<keyword evidence="1" id="KW-0963">Cytoplasm</keyword>
<dbReference type="EMBL" id="PVBQ01000010">
    <property type="protein sequence ID" value="PRD46893.1"/>
    <property type="molecule type" value="Genomic_DNA"/>
</dbReference>
<dbReference type="GO" id="GO:0003723">
    <property type="term" value="F:RNA binding"/>
    <property type="evidence" value="ECO:0007669"/>
    <property type="project" value="UniProtKB-UniRule"/>
</dbReference>
<sequence length="455" mass="51625">MSNFLPNALVERLNEQEGFDSEAFNKVHEQGDQITSIRINSLKQNSVPFQNAHPVPWCDKGYYLPDRPVFTLDPLYHAGCYYVQEASSMFVAHILKEIALEGNAIRALDLCAAPGGKSTLLASYLGRESLLVCNEVIKSRANILLDNIVRWGTSNIVVTNNDPSTFGRLPGYFDLLLIDAPCSGSGMFRKAQEAIDEWSLANVKLCSDRQKRIVGESISTLVKDGYLIYSTCSYSKEENEDILDWILTEYGFESIPIALDSNWGIEETRSASHRAFGYRFYPHKAKGEGFFVAVLRKKEDQSTFSRKRSKFEKSGVPPHVVSEWLAQSSDFTSFMHGDHIHIFPKKYQEDLKWFQQVLYIKQAGTIIGKWTGRELVPYHDLACSVHIKTDLPAQELSLDLALQFLRKESMHAGDFTGVKSGWCLVRYKGVNLGWVKVLPNRINNYYPKEVRIINL</sequence>
<dbReference type="GO" id="GO:0008173">
    <property type="term" value="F:RNA methyltransferase activity"/>
    <property type="evidence" value="ECO:0007669"/>
    <property type="project" value="InterPro"/>
</dbReference>
<evidence type="ECO:0000256" key="1">
    <source>
        <dbReference type="ARBA" id="ARBA00022490"/>
    </source>
</evidence>
<dbReference type="InterPro" id="IPR031341">
    <property type="entry name" value="Methyltr_RsmF_N"/>
</dbReference>
<feature type="active site" description="Nucleophile" evidence="6">
    <location>
        <position position="232"/>
    </location>
</feature>
<proteinExistence type="inferred from homology"/>
<evidence type="ECO:0000256" key="6">
    <source>
        <dbReference type="PROSITE-ProRule" id="PRU01023"/>
    </source>
</evidence>
<organism evidence="8 9">
    <name type="scientific">Sphingobacterium haloxyli</name>
    <dbReference type="NCBI Taxonomy" id="2100533"/>
    <lineage>
        <taxon>Bacteria</taxon>
        <taxon>Pseudomonadati</taxon>
        <taxon>Bacteroidota</taxon>
        <taxon>Sphingobacteriia</taxon>
        <taxon>Sphingobacteriales</taxon>
        <taxon>Sphingobacteriaceae</taxon>
        <taxon>Sphingobacterium</taxon>
    </lineage>
</organism>
<feature type="binding site" evidence="6">
    <location>
        <position position="179"/>
    </location>
    <ligand>
        <name>S-adenosyl-L-methionine</name>
        <dbReference type="ChEBI" id="CHEBI:59789"/>
    </ligand>
</feature>
<dbReference type="PANTHER" id="PTHR22807">
    <property type="entry name" value="NOP2 YEAST -RELATED NOL1/NOP2/FMU SUN DOMAIN-CONTAINING"/>
    <property type="match status" value="1"/>
</dbReference>
<dbReference type="InterPro" id="IPR049560">
    <property type="entry name" value="MeTrfase_RsmB-F_NOP2_cat"/>
</dbReference>
<keyword evidence="3 6" id="KW-0808">Transferase</keyword>
<dbReference type="GO" id="GO:0001510">
    <property type="term" value="P:RNA methylation"/>
    <property type="evidence" value="ECO:0007669"/>
    <property type="project" value="InterPro"/>
</dbReference>
<evidence type="ECO:0000259" key="7">
    <source>
        <dbReference type="PROSITE" id="PS51686"/>
    </source>
</evidence>
<dbReference type="InterPro" id="IPR027391">
    <property type="entry name" value="Nol1_Nop2_Fmu_2"/>
</dbReference>
<dbReference type="AlphaFoldDB" id="A0A2S9J282"/>
<feature type="binding site" evidence="6">
    <location>
        <begin position="111"/>
        <end position="117"/>
    </location>
    <ligand>
        <name>S-adenosyl-L-methionine</name>
        <dbReference type="ChEBI" id="CHEBI:59789"/>
    </ligand>
</feature>
<protein>
    <submittedName>
        <fullName evidence="8">RNA methyltransferase</fullName>
    </submittedName>
</protein>
<accession>A0A2S9J282</accession>
<dbReference type="InterPro" id="IPR023267">
    <property type="entry name" value="RCMT"/>
</dbReference>